<feature type="compositionally biased region" description="Low complexity" evidence="2">
    <location>
        <begin position="46"/>
        <end position="65"/>
    </location>
</feature>
<reference evidence="3" key="1">
    <citation type="submission" date="2023-03" db="EMBL/GenBank/DDBJ databases">
        <title>Massive genome expansion in bonnet fungi (Mycena s.s.) driven by repeated elements and novel gene families across ecological guilds.</title>
        <authorList>
            <consortium name="Lawrence Berkeley National Laboratory"/>
            <person name="Harder C.B."/>
            <person name="Miyauchi S."/>
            <person name="Viragh M."/>
            <person name="Kuo A."/>
            <person name="Thoen E."/>
            <person name="Andreopoulos B."/>
            <person name="Lu D."/>
            <person name="Skrede I."/>
            <person name="Drula E."/>
            <person name="Henrissat B."/>
            <person name="Morin E."/>
            <person name="Kohler A."/>
            <person name="Barry K."/>
            <person name="LaButti K."/>
            <person name="Morin E."/>
            <person name="Salamov A."/>
            <person name="Lipzen A."/>
            <person name="Mereny Z."/>
            <person name="Hegedus B."/>
            <person name="Baldrian P."/>
            <person name="Stursova M."/>
            <person name="Weitz H."/>
            <person name="Taylor A."/>
            <person name="Grigoriev I.V."/>
            <person name="Nagy L.G."/>
            <person name="Martin F."/>
            <person name="Kauserud H."/>
        </authorList>
    </citation>
    <scope>NUCLEOTIDE SEQUENCE</scope>
    <source>
        <strain evidence="3">CBHHK200</strain>
    </source>
</reference>
<evidence type="ECO:0000256" key="2">
    <source>
        <dbReference type="SAM" id="MobiDB-lite"/>
    </source>
</evidence>
<organism evidence="3 4">
    <name type="scientific">Mycena alexandri</name>
    <dbReference type="NCBI Taxonomy" id="1745969"/>
    <lineage>
        <taxon>Eukaryota</taxon>
        <taxon>Fungi</taxon>
        <taxon>Dikarya</taxon>
        <taxon>Basidiomycota</taxon>
        <taxon>Agaricomycotina</taxon>
        <taxon>Agaricomycetes</taxon>
        <taxon>Agaricomycetidae</taxon>
        <taxon>Agaricales</taxon>
        <taxon>Marasmiineae</taxon>
        <taxon>Mycenaceae</taxon>
        <taxon>Mycena</taxon>
    </lineage>
</organism>
<evidence type="ECO:0000313" key="3">
    <source>
        <dbReference type="EMBL" id="KAJ7031250.1"/>
    </source>
</evidence>
<gene>
    <name evidence="3" type="ORF">C8F04DRAFT_1397393</name>
</gene>
<keyword evidence="1" id="KW-0175">Coiled coil</keyword>
<evidence type="ECO:0000313" key="4">
    <source>
        <dbReference type="Proteomes" id="UP001218188"/>
    </source>
</evidence>
<comment type="caution">
    <text evidence="3">The sequence shown here is derived from an EMBL/GenBank/DDBJ whole genome shotgun (WGS) entry which is preliminary data.</text>
</comment>
<evidence type="ECO:0000256" key="1">
    <source>
        <dbReference type="SAM" id="Coils"/>
    </source>
</evidence>
<keyword evidence="4" id="KW-1185">Reference proteome</keyword>
<protein>
    <submittedName>
        <fullName evidence="3">Uncharacterized protein</fullName>
    </submittedName>
</protein>
<feature type="region of interest" description="Disordered" evidence="2">
    <location>
        <begin position="45"/>
        <end position="79"/>
    </location>
</feature>
<sequence length="351" mass="38691">MSIRIYGVTSDLSAPTQKLPPLPSGAAIYHRKPRFQMHVVNSHLVHGNTGTGQQNTHPQPQQQQTLTVPRAGPAVHNSGTTPVLHTAHILSAHASLEQKNRAVQDIKEQRNKEALESERTRLIECLSPVNEDRNQADLLETALERERAALRAKIHALSEAEYKVAKADVDGLRADLGQPPLPSLQETLDSKGARWTLRPRSFGSGHIPGAYWAYYGLHSSFAVIRTLVSFCLWNAEGRREILRQDTGNNLPCPRKTSASCDCPCDAVRGFFTRSPSLVQAKTPREVSGYRLDERAIDGRYGGGGITFQCHHHPTTGAGEGRAASQPGIAIRRRTVCGHAREVRVRFVMSFI</sequence>
<proteinExistence type="predicted"/>
<dbReference type="AlphaFoldDB" id="A0AAD6X0G7"/>
<dbReference type="Proteomes" id="UP001218188">
    <property type="component" value="Unassembled WGS sequence"/>
</dbReference>
<feature type="coiled-coil region" evidence="1">
    <location>
        <begin position="96"/>
        <end position="160"/>
    </location>
</feature>
<dbReference type="EMBL" id="JARJCM010000083">
    <property type="protein sequence ID" value="KAJ7031250.1"/>
    <property type="molecule type" value="Genomic_DNA"/>
</dbReference>
<accession>A0AAD6X0G7</accession>
<name>A0AAD6X0G7_9AGAR</name>